<dbReference type="EMBL" id="JBHTAP010000001">
    <property type="protein sequence ID" value="MFC7234320.1"/>
    <property type="molecule type" value="Genomic_DNA"/>
</dbReference>
<name>A0ABD5ZLY5_9EURY</name>
<comment type="caution">
    <text evidence="2">The sequence shown here is derived from an EMBL/GenBank/DDBJ whole genome shotgun (WGS) entry which is preliminary data.</text>
</comment>
<keyword evidence="3" id="KW-1185">Reference proteome</keyword>
<keyword evidence="1" id="KW-0472">Membrane</keyword>
<sequence>MSTHSSSTRTDAGPLRRAATRLRSPAERVGFWGAILIPVSYPLLLVSGPGGSRGAVLFAALVVANVAALLAGHGHNRED</sequence>
<evidence type="ECO:0000313" key="2">
    <source>
        <dbReference type="EMBL" id="MFC7234320.1"/>
    </source>
</evidence>
<gene>
    <name evidence="2" type="ORF">ACFQJ4_03210</name>
</gene>
<dbReference type="AlphaFoldDB" id="A0ABD5ZLY5"/>
<organism evidence="2 3">
    <name type="scientific">Halosegnis marinus</name>
    <dbReference type="NCBI Taxonomy" id="3034023"/>
    <lineage>
        <taxon>Archaea</taxon>
        <taxon>Methanobacteriati</taxon>
        <taxon>Methanobacteriota</taxon>
        <taxon>Stenosarchaea group</taxon>
        <taxon>Halobacteria</taxon>
        <taxon>Halobacteriales</taxon>
        <taxon>Natronomonadaceae</taxon>
        <taxon>Halosegnis</taxon>
    </lineage>
</organism>
<evidence type="ECO:0000313" key="3">
    <source>
        <dbReference type="Proteomes" id="UP001596398"/>
    </source>
</evidence>
<accession>A0ABD5ZLY5</accession>
<evidence type="ECO:0000256" key="1">
    <source>
        <dbReference type="SAM" id="Phobius"/>
    </source>
</evidence>
<keyword evidence="1" id="KW-1133">Transmembrane helix</keyword>
<reference evidence="2 3" key="1">
    <citation type="journal article" date="2019" name="Int. J. Syst. Evol. Microbiol.">
        <title>The Global Catalogue of Microorganisms (GCM) 10K type strain sequencing project: providing services to taxonomists for standard genome sequencing and annotation.</title>
        <authorList>
            <consortium name="The Broad Institute Genomics Platform"/>
            <consortium name="The Broad Institute Genome Sequencing Center for Infectious Disease"/>
            <person name="Wu L."/>
            <person name="Ma J."/>
        </authorList>
    </citation>
    <scope>NUCLEOTIDE SEQUENCE [LARGE SCALE GENOMIC DNA]</scope>
    <source>
        <strain evidence="2 3">DT85</strain>
    </source>
</reference>
<keyword evidence="1" id="KW-0812">Transmembrane</keyword>
<dbReference type="RefSeq" id="WP_276235322.1">
    <property type="nucleotide sequence ID" value="NZ_CP119802.1"/>
</dbReference>
<feature type="transmembrane region" description="Helical" evidence="1">
    <location>
        <begin position="29"/>
        <end position="48"/>
    </location>
</feature>
<protein>
    <submittedName>
        <fullName evidence="2">Uncharacterized protein</fullName>
    </submittedName>
</protein>
<dbReference type="InterPro" id="IPR058341">
    <property type="entry name" value="DUF8028"/>
</dbReference>
<proteinExistence type="predicted"/>
<dbReference type="Pfam" id="PF26071">
    <property type="entry name" value="DUF8028"/>
    <property type="match status" value="1"/>
</dbReference>
<feature type="transmembrane region" description="Helical" evidence="1">
    <location>
        <begin position="54"/>
        <end position="72"/>
    </location>
</feature>
<dbReference type="GeneID" id="79265987"/>
<dbReference type="Proteomes" id="UP001596398">
    <property type="component" value="Unassembled WGS sequence"/>
</dbReference>